<reference evidence="2" key="2">
    <citation type="journal article" date="2015" name="Fish Shellfish Immunol.">
        <title>Early steps in the European eel (Anguilla anguilla)-Vibrio vulnificus interaction in the gills: Role of the RtxA13 toxin.</title>
        <authorList>
            <person name="Callol A."/>
            <person name="Pajuelo D."/>
            <person name="Ebbesson L."/>
            <person name="Teles M."/>
            <person name="MacKenzie S."/>
            <person name="Amaro C."/>
        </authorList>
    </citation>
    <scope>NUCLEOTIDE SEQUENCE</scope>
</reference>
<feature type="compositionally biased region" description="Polar residues" evidence="1">
    <location>
        <begin position="20"/>
        <end position="33"/>
    </location>
</feature>
<evidence type="ECO:0000256" key="1">
    <source>
        <dbReference type="SAM" id="MobiDB-lite"/>
    </source>
</evidence>
<dbReference type="AlphaFoldDB" id="A0A0E9XYT9"/>
<dbReference type="EMBL" id="GBXM01001729">
    <property type="protein sequence ID" value="JAI06849.1"/>
    <property type="molecule type" value="Transcribed_RNA"/>
</dbReference>
<protein>
    <submittedName>
        <fullName evidence="2">Uncharacterized protein</fullName>
    </submittedName>
</protein>
<name>A0A0E9XYT9_ANGAN</name>
<proteinExistence type="predicted"/>
<organism evidence="2">
    <name type="scientific">Anguilla anguilla</name>
    <name type="common">European freshwater eel</name>
    <name type="synonym">Muraena anguilla</name>
    <dbReference type="NCBI Taxonomy" id="7936"/>
    <lineage>
        <taxon>Eukaryota</taxon>
        <taxon>Metazoa</taxon>
        <taxon>Chordata</taxon>
        <taxon>Craniata</taxon>
        <taxon>Vertebrata</taxon>
        <taxon>Euteleostomi</taxon>
        <taxon>Actinopterygii</taxon>
        <taxon>Neopterygii</taxon>
        <taxon>Teleostei</taxon>
        <taxon>Anguilliformes</taxon>
        <taxon>Anguillidae</taxon>
        <taxon>Anguilla</taxon>
    </lineage>
</organism>
<reference evidence="2" key="1">
    <citation type="submission" date="2014-11" db="EMBL/GenBank/DDBJ databases">
        <authorList>
            <person name="Amaro Gonzalez C."/>
        </authorList>
    </citation>
    <scope>NUCLEOTIDE SEQUENCE</scope>
</reference>
<sequence length="33" mass="3589">MGEIEGLFHLNSNKDKQEKTVQTGSHLSQTGCA</sequence>
<feature type="region of interest" description="Disordered" evidence="1">
    <location>
        <begin position="1"/>
        <end position="33"/>
    </location>
</feature>
<accession>A0A0E9XYT9</accession>
<evidence type="ECO:0000313" key="2">
    <source>
        <dbReference type="EMBL" id="JAI06849.1"/>
    </source>
</evidence>